<feature type="region of interest" description="Disordered" evidence="4">
    <location>
        <begin position="33"/>
        <end position="93"/>
    </location>
</feature>
<name>A0ABT6PWA6_9PSEU</name>
<dbReference type="InterPro" id="IPR036388">
    <property type="entry name" value="WH-like_DNA-bd_sf"/>
</dbReference>
<keyword evidence="1" id="KW-0805">Transcription regulation</keyword>
<keyword evidence="2" id="KW-0238">DNA-binding</keyword>
<evidence type="ECO:0000313" key="6">
    <source>
        <dbReference type="EMBL" id="MDI2032297.1"/>
    </source>
</evidence>
<gene>
    <name evidence="6" type="ORF">QFW96_27005</name>
</gene>
<comment type="caution">
    <text evidence="6">The sequence shown here is derived from an EMBL/GenBank/DDBJ whole genome shotgun (WGS) entry which is preliminary data.</text>
</comment>
<dbReference type="PROSITE" id="PS50949">
    <property type="entry name" value="HTH_GNTR"/>
    <property type="match status" value="1"/>
</dbReference>
<feature type="compositionally biased region" description="Low complexity" evidence="4">
    <location>
        <begin position="55"/>
        <end position="74"/>
    </location>
</feature>
<evidence type="ECO:0000256" key="4">
    <source>
        <dbReference type="SAM" id="MobiDB-lite"/>
    </source>
</evidence>
<evidence type="ECO:0000256" key="2">
    <source>
        <dbReference type="ARBA" id="ARBA00023125"/>
    </source>
</evidence>
<dbReference type="Gene3D" id="1.10.10.10">
    <property type="entry name" value="Winged helix-like DNA-binding domain superfamily/Winged helix DNA-binding domain"/>
    <property type="match status" value="1"/>
</dbReference>
<reference evidence="6 7" key="1">
    <citation type="submission" date="2023-04" db="EMBL/GenBank/DDBJ databases">
        <title>Draft genome sequence of Saccharopolyspora sp. TS4A08 isolated from sweet potato rhizospheric soil.</title>
        <authorList>
            <person name="Suksaard P."/>
            <person name="Duangmal K."/>
        </authorList>
    </citation>
    <scope>NUCLEOTIDE SEQUENCE [LARGE SCALE GENOMIC DNA]</scope>
    <source>
        <strain evidence="6 7">TS4A08</strain>
    </source>
</reference>
<evidence type="ECO:0000313" key="7">
    <source>
        <dbReference type="Proteomes" id="UP001237595"/>
    </source>
</evidence>
<dbReference type="InterPro" id="IPR036390">
    <property type="entry name" value="WH_DNA-bd_sf"/>
</dbReference>
<proteinExistence type="predicted"/>
<dbReference type="InterPro" id="IPR000524">
    <property type="entry name" value="Tscrpt_reg_HTH_GntR"/>
</dbReference>
<keyword evidence="3" id="KW-0804">Transcription</keyword>
<keyword evidence="7" id="KW-1185">Reference proteome</keyword>
<accession>A0ABT6PWA6</accession>
<sequence>MSAGDRLPTVKHVAASLVINPNTVLKAYRELEHRGPAKGRPGQGTFVEQGRIGPGREAGTAARGIAAVARPGLRGRNGHRRDRRARRDGPARRCSATRFVKSGGLHWRRERYDRHAAAVRRAG</sequence>
<protein>
    <submittedName>
        <fullName evidence="6">GntR family transcriptional regulator</fullName>
    </submittedName>
</protein>
<evidence type="ECO:0000256" key="3">
    <source>
        <dbReference type="ARBA" id="ARBA00023163"/>
    </source>
</evidence>
<dbReference type="Proteomes" id="UP001237595">
    <property type="component" value="Unassembled WGS sequence"/>
</dbReference>
<evidence type="ECO:0000259" key="5">
    <source>
        <dbReference type="PROSITE" id="PS50949"/>
    </source>
</evidence>
<dbReference type="Pfam" id="PF00392">
    <property type="entry name" value="GntR"/>
    <property type="match status" value="1"/>
</dbReference>
<dbReference type="SUPFAM" id="SSF46785">
    <property type="entry name" value="Winged helix' DNA-binding domain"/>
    <property type="match status" value="1"/>
</dbReference>
<organism evidence="6 7">
    <name type="scientific">Saccharopolyspora ipomoeae</name>
    <dbReference type="NCBI Taxonomy" id="3042027"/>
    <lineage>
        <taxon>Bacteria</taxon>
        <taxon>Bacillati</taxon>
        <taxon>Actinomycetota</taxon>
        <taxon>Actinomycetes</taxon>
        <taxon>Pseudonocardiales</taxon>
        <taxon>Pseudonocardiaceae</taxon>
        <taxon>Saccharopolyspora</taxon>
    </lineage>
</organism>
<evidence type="ECO:0000256" key="1">
    <source>
        <dbReference type="ARBA" id="ARBA00023015"/>
    </source>
</evidence>
<dbReference type="EMBL" id="JASAOF010000027">
    <property type="protein sequence ID" value="MDI2032297.1"/>
    <property type="molecule type" value="Genomic_DNA"/>
</dbReference>
<feature type="domain" description="HTH gntR-type" evidence="5">
    <location>
        <begin position="1"/>
        <end position="50"/>
    </location>
</feature>
<dbReference type="RefSeq" id="WP_281458573.1">
    <property type="nucleotide sequence ID" value="NZ_JASAOF010000027.1"/>
</dbReference>